<dbReference type="RefSeq" id="WP_394839699.1">
    <property type="nucleotide sequence ID" value="NZ_CP089983.1"/>
</dbReference>
<organism evidence="1 2">
    <name type="scientific">Pendulispora rubella</name>
    <dbReference type="NCBI Taxonomy" id="2741070"/>
    <lineage>
        <taxon>Bacteria</taxon>
        <taxon>Pseudomonadati</taxon>
        <taxon>Myxococcota</taxon>
        <taxon>Myxococcia</taxon>
        <taxon>Myxococcales</taxon>
        <taxon>Sorangiineae</taxon>
        <taxon>Pendulisporaceae</taxon>
        <taxon>Pendulispora</taxon>
    </lineage>
</organism>
<dbReference type="PANTHER" id="PTHR36932:SF1">
    <property type="entry name" value="CAPSULAR POLYSACCHARIDE BIOSYNTHESIS PROTEIN"/>
    <property type="match status" value="1"/>
</dbReference>
<protein>
    <recommendedName>
        <fullName evidence="3">Phenylacetate--CoA ligase family protein</fullName>
    </recommendedName>
</protein>
<evidence type="ECO:0000313" key="1">
    <source>
        <dbReference type="EMBL" id="WXB10022.1"/>
    </source>
</evidence>
<accession>A0ABZ2LH13</accession>
<keyword evidence="2" id="KW-1185">Reference proteome</keyword>
<proteinExistence type="predicted"/>
<evidence type="ECO:0000313" key="2">
    <source>
        <dbReference type="Proteomes" id="UP001374803"/>
    </source>
</evidence>
<evidence type="ECO:0008006" key="3">
    <source>
        <dbReference type="Google" id="ProtNLM"/>
    </source>
</evidence>
<sequence>MRHEYLERTQWRSLDELVAIQTGALRRLVRHAYAHVPFYRQRFRQADITEADIKSPEDLRKLPVLTREDARERASDRESVAYPFPTVRKNTGGTTGQPLLFGYDNDSEYWRQAIKLRGYGWAGYHPGDRALYFWGSPTPPGFDFSKARAKVLLDRFMRRETYVPCTVMTEADLRHVVRLLKRNTPKVVVCYTQAAAELARFINRNQLRGWGTIPVLCGAERLFPADRAELERAFGPAVFETYGCREVMLIASECEAHEGLHVSMENILVEIVVTDPDGRERPAREGETGEVVITDLHNLGMPFIRYKNGDLAVAGPADRCPCGRHLSRIAKVEGRAADLLKGADGSFVSGVAFHVLFTGLANAARQFQVVQHRDRSVTLRIVPGDGLDDTSLESIRRGCSQLLKELPVRIETTPEIPLTKEGKRRTVIVEA</sequence>
<dbReference type="PANTHER" id="PTHR36932">
    <property type="entry name" value="CAPSULAR POLYSACCHARIDE BIOSYNTHESIS PROTEIN"/>
    <property type="match status" value="1"/>
</dbReference>
<dbReference type="Gene3D" id="3.40.50.12780">
    <property type="entry name" value="N-terminal domain of ligase-like"/>
    <property type="match status" value="1"/>
</dbReference>
<dbReference type="SUPFAM" id="SSF56801">
    <property type="entry name" value="Acetyl-CoA synthetase-like"/>
    <property type="match status" value="1"/>
</dbReference>
<dbReference type="InterPro" id="IPR042099">
    <property type="entry name" value="ANL_N_sf"/>
</dbReference>
<dbReference type="EMBL" id="CP089983">
    <property type="protein sequence ID" value="WXB10022.1"/>
    <property type="molecule type" value="Genomic_DNA"/>
</dbReference>
<name>A0ABZ2LH13_9BACT</name>
<dbReference type="Proteomes" id="UP001374803">
    <property type="component" value="Chromosome"/>
</dbReference>
<dbReference type="InterPro" id="IPR053158">
    <property type="entry name" value="CapK_Type1_Caps_Biosynth"/>
</dbReference>
<reference evidence="1" key="1">
    <citation type="submission" date="2021-12" db="EMBL/GenBank/DDBJ databases">
        <title>Discovery of the Pendulisporaceae a myxobacterial family with distinct sporulation behavior and unique specialized metabolism.</title>
        <authorList>
            <person name="Garcia R."/>
            <person name="Popoff A."/>
            <person name="Bader C.D."/>
            <person name="Loehr J."/>
            <person name="Walesch S."/>
            <person name="Walt C."/>
            <person name="Boldt J."/>
            <person name="Bunk B."/>
            <person name="Haeckl F.J.F.P.J."/>
            <person name="Gunesch A.P."/>
            <person name="Birkelbach J."/>
            <person name="Nuebel U."/>
            <person name="Pietschmann T."/>
            <person name="Bach T."/>
            <person name="Mueller R."/>
        </authorList>
    </citation>
    <scope>NUCLEOTIDE SEQUENCE</scope>
    <source>
        <strain evidence="1">MSr11367</strain>
    </source>
</reference>
<gene>
    <name evidence="1" type="ORF">LVJ94_22690</name>
</gene>